<organism evidence="1 2">
    <name type="scientific">Marasmius tenuissimus</name>
    <dbReference type="NCBI Taxonomy" id="585030"/>
    <lineage>
        <taxon>Eukaryota</taxon>
        <taxon>Fungi</taxon>
        <taxon>Dikarya</taxon>
        <taxon>Basidiomycota</taxon>
        <taxon>Agaricomycotina</taxon>
        <taxon>Agaricomycetes</taxon>
        <taxon>Agaricomycetidae</taxon>
        <taxon>Agaricales</taxon>
        <taxon>Marasmiineae</taxon>
        <taxon>Marasmiaceae</taxon>
        <taxon>Marasmius</taxon>
    </lineage>
</organism>
<evidence type="ECO:0000313" key="2">
    <source>
        <dbReference type="Proteomes" id="UP001437256"/>
    </source>
</evidence>
<sequence length="98" mass="10910">MMISVKPDVDNIVEIERGKVVIKLAKIESKDQMPIVFDTTKILYRLSVDTASKIIGMPYVVEAFEHGKDRCLSDPDGATRRTAGCQNANAITELRSQK</sequence>
<dbReference type="Proteomes" id="UP001437256">
    <property type="component" value="Unassembled WGS sequence"/>
</dbReference>
<comment type="caution">
    <text evidence="1">The sequence shown here is derived from an EMBL/GenBank/DDBJ whole genome shotgun (WGS) entry which is preliminary data.</text>
</comment>
<accession>A0ABR3A7E1</accession>
<proteinExistence type="predicted"/>
<dbReference type="EMBL" id="JBBXMP010000012">
    <property type="protein sequence ID" value="KAL0069425.1"/>
    <property type="molecule type" value="Genomic_DNA"/>
</dbReference>
<reference evidence="1 2" key="1">
    <citation type="submission" date="2024-05" db="EMBL/GenBank/DDBJ databases">
        <title>A draft genome resource for the thread blight pathogen Marasmius tenuissimus strain MS-2.</title>
        <authorList>
            <person name="Yulfo-Soto G.E."/>
            <person name="Baruah I.K."/>
            <person name="Amoako-Attah I."/>
            <person name="Bukari Y."/>
            <person name="Meinhardt L.W."/>
            <person name="Bailey B.A."/>
            <person name="Cohen S.P."/>
        </authorList>
    </citation>
    <scope>NUCLEOTIDE SEQUENCE [LARGE SCALE GENOMIC DNA]</scope>
    <source>
        <strain evidence="1 2">MS-2</strain>
    </source>
</reference>
<protein>
    <submittedName>
        <fullName evidence="1">Uncharacterized protein</fullName>
    </submittedName>
</protein>
<name>A0ABR3A7E1_9AGAR</name>
<evidence type="ECO:0000313" key="1">
    <source>
        <dbReference type="EMBL" id="KAL0069425.1"/>
    </source>
</evidence>
<keyword evidence="2" id="KW-1185">Reference proteome</keyword>
<gene>
    <name evidence="1" type="ORF">AAF712_003450</name>
</gene>